<dbReference type="InterPro" id="IPR032675">
    <property type="entry name" value="LRR_dom_sf"/>
</dbReference>
<comment type="caution">
    <text evidence="4">The sequence shown here is derived from an EMBL/GenBank/DDBJ whole genome shotgun (WGS) entry which is preliminary data.</text>
</comment>
<evidence type="ECO:0000313" key="5">
    <source>
        <dbReference type="Proteomes" id="UP001175353"/>
    </source>
</evidence>
<keyword evidence="2" id="KW-0802">TPR repeat</keyword>
<dbReference type="Gene3D" id="1.25.40.10">
    <property type="entry name" value="Tetratricopeptide repeat domain"/>
    <property type="match status" value="1"/>
</dbReference>
<dbReference type="EMBL" id="JAUJLE010001312">
    <property type="protein sequence ID" value="KAK0949204.1"/>
    <property type="molecule type" value="Genomic_DNA"/>
</dbReference>
<dbReference type="InterPro" id="IPR036047">
    <property type="entry name" value="F-box-like_dom_sf"/>
</dbReference>
<dbReference type="Gene3D" id="1.20.1280.50">
    <property type="match status" value="1"/>
</dbReference>
<evidence type="ECO:0000256" key="2">
    <source>
        <dbReference type="ARBA" id="ARBA00022803"/>
    </source>
</evidence>
<dbReference type="SMART" id="SM00256">
    <property type="entry name" value="FBOX"/>
    <property type="match status" value="1"/>
</dbReference>
<sequence length="558" mass="62823">MNNVQHLQREGRACYKRREYAKALEFFDNAIGRAPSVQLLDNRAACHDKLNDLPAALKDAKKAIQLQKEDPTGYLRAGKILVMMERESVAFEIYSHGLKNVKHAGQGFELLRTAHVALMNQLSPPKSVDPLTVLPRELAEQILEYLTFQQRMNACLVSKQWTSFFRSVPSLWQHLDLSDARRKVRTAFISRAINAGKHRLTKATLNKLYDFDKTLAALIRHCPLEDLTLLDTGIQSQNLVDLLREAAQLRALRILQGTLMGQHTLKRLVASLSTSLESLVCYLPHTTMIDFSMQPYHRLTTLNICVEKFVALNIFFRAVATCMPHLRSFTAHQNPHKASHTPVPLDLTALDKLECLDLRLRWKGCVDIMLPTTLRILRLHIPHECVLTTSASITEVRLPRLAELSLDVPSVAALLHAILGVEDAEDAEAEEPVSGIHTLALSARYEGMGEYTNDLTAAFQRRRLRQLKHLITPHESEIERFASMVAESLQALESIDVSGTKTTGVEMKQLVGMPRLKRITVKDCPHLGRDAVLWARSQGVVVDDRASGVYHSGLKVRY</sequence>
<dbReference type="PANTHER" id="PTHR22904">
    <property type="entry name" value="TPR REPEAT CONTAINING PROTEIN"/>
    <property type="match status" value="1"/>
</dbReference>
<dbReference type="SUPFAM" id="SSF48452">
    <property type="entry name" value="TPR-like"/>
    <property type="match status" value="1"/>
</dbReference>
<dbReference type="SMART" id="SM00028">
    <property type="entry name" value="TPR"/>
    <property type="match status" value="2"/>
</dbReference>
<proteinExistence type="predicted"/>
<keyword evidence="5" id="KW-1185">Reference proteome</keyword>
<dbReference type="Proteomes" id="UP001175353">
    <property type="component" value="Unassembled WGS sequence"/>
</dbReference>
<evidence type="ECO:0000259" key="3">
    <source>
        <dbReference type="PROSITE" id="PS50181"/>
    </source>
</evidence>
<dbReference type="PROSITE" id="PS50181">
    <property type="entry name" value="FBOX"/>
    <property type="match status" value="1"/>
</dbReference>
<gene>
    <name evidence="4" type="ORF">LTR91_026644</name>
</gene>
<dbReference type="GO" id="GO:0051879">
    <property type="term" value="F:Hsp90 protein binding"/>
    <property type="evidence" value="ECO:0007669"/>
    <property type="project" value="TreeGrafter"/>
</dbReference>
<evidence type="ECO:0000313" key="4">
    <source>
        <dbReference type="EMBL" id="KAK0949204.1"/>
    </source>
</evidence>
<dbReference type="SUPFAM" id="SSF81383">
    <property type="entry name" value="F-box domain"/>
    <property type="match status" value="1"/>
</dbReference>
<organism evidence="4 5">
    <name type="scientific">Friedmanniomyces endolithicus</name>
    <dbReference type="NCBI Taxonomy" id="329885"/>
    <lineage>
        <taxon>Eukaryota</taxon>
        <taxon>Fungi</taxon>
        <taxon>Dikarya</taxon>
        <taxon>Ascomycota</taxon>
        <taxon>Pezizomycotina</taxon>
        <taxon>Dothideomycetes</taxon>
        <taxon>Dothideomycetidae</taxon>
        <taxon>Mycosphaerellales</taxon>
        <taxon>Teratosphaeriaceae</taxon>
        <taxon>Friedmanniomyces</taxon>
    </lineage>
</organism>
<dbReference type="InterPro" id="IPR011990">
    <property type="entry name" value="TPR-like_helical_dom_sf"/>
</dbReference>
<dbReference type="Gene3D" id="3.80.10.10">
    <property type="entry name" value="Ribonuclease Inhibitor"/>
    <property type="match status" value="1"/>
</dbReference>
<keyword evidence="1" id="KW-0677">Repeat</keyword>
<evidence type="ECO:0000256" key="1">
    <source>
        <dbReference type="ARBA" id="ARBA00022737"/>
    </source>
</evidence>
<reference evidence="4" key="1">
    <citation type="submission" date="2023-06" db="EMBL/GenBank/DDBJ databases">
        <title>Black Yeasts Isolated from many extreme environments.</title>
        <authorList>
            <person name="Coleine C."/>
            <person name="Stajich J.E."/>
            <person name="Selbmann L."/>
        </authorList>
    </citation>
    <scope>NUCLEOTIDE SEQUENCE</scope>
    <source>
        <strain evidence="4">CCFEE 5200</strain>
    </source>
</reference>
<protein>
    <recommendedName>
        <fullName evidence="3">F-box domain-containing protein</fullName>
    </recommendedName>
</protein>
<name>A0AAN6JY21_9PEZI</name>
<dbReference type="AlphaFoldDB" id="A0AAN6JY21"/>
<dbReference type="InterPro" id="IPR001810">
    <property type="entry name" value="F-box_dom"/>
</dbReference>
<accession>A0AAN6JY21</accession>
<feature type="domain" description="F-box" evidence="3">
    <location>
        <begin position="128"/>
        <end position="175"/>
    </location>
</feature>
<dbReference type="PANTHER" id="PTHR22904:SF523">
    <property type="entry name" value="STRESS-INDUCED-PHOSPHOPROTEIN 1"/>
    <property type="match status" value="1"/>
</dbReference>
<dbReference type="InterPro" id="IPR019734">
    <property type="entry name" value="TPR_rpt"/>
</dbReference>
<dbReference type="Pfam" id="PF12937">
    <property type="entry name" value="F-box-like"/>
    <property type="match status" value="1"/>
</dbReference>
<dbReference type="SUPFAM" id="SSF52047">
    <property type="entry name" value="RNI-like"/>
    <property type="match status" value="1"/>
</dbReference>